<feature type="domain" description="C-type lectin" evidence="1">
    <location>
        <begin position="28"/>
        <end position="144"/>
    </location>
</feature>
<accession>A0A672LEL8</accession>
<dbReference type="InterPro" id="IPR016186">
    <property type="entry name" value="C-type_lectin-like/link_sf"/>
</dbReference>
<dbReference type="InterPro" id="IPR001304">
    <property type="entry name" value="C-type_lectin-like"/>
</dbReference>
<dbReference type="InterPro" id="IPR016187">
    <property type="entry name" value="CTDL_fold"/>
</dbReference>
<dbReference type="PANTHER" id="PTHR45784">
    <property type="entry name" value="C-TYPE LECTIN DOMAIN FAMILY 20 MEMBER A-RELATED"/>
    <property type="match status" value="1"/>
</dbReference>
<dbReference type="InParanoid" id="A0A672LEL8"/>
<reference evidence="2" key="2">
    <citation type="submission" date="2025-09" db="UniProtKB">
        <authorList>
            <consortium name="Ensembl"/>
        </authorList>
    </citation>
    <scope>IDENTIFICATION</scope>
</reference>
<dbReference type="Gene3D" id="3.10.100.10">
    <property type="entry name" value="Mannose-Binding Protein A, subunit A"/>
    <property type="match status" value="1"/>
</dbReference>
<dbReference type="PROSITE" id="PS50041">
    <property type="entry name" value="C_TYPE_LECTIN_2"/>
    <property type="match status" value="1"/>
</dbReference>
<reference evidence="2" key="1">
    <citation type="submission" date="2025-08" db="UniProtKB">
        <authorList>
            <consortium name="Ensembl"/>
        </authorList>
    </citation>
    <scope>IDENTIFICATION</scope>
</reference>
<name>A0A672LEL8_SINGR</name>
<organism evidence="2 3">
    <name type="scientific">Sinocyclocheilus grahami</name>
    <name type="common">Dianchi golden-line fish</name>
    <name type="synonym">Barbus grahami</name>
    <dbReference type="NCBI Taxonomy" id="75366"/>
    <lineage>
        <taxon>Eukaryota</taxon>
        <taxon>Metazoa</taxon>
        <taxon>Chordata</taxon>
        <taxon>Craniata</taxon>
        <taxon>Vertebrata</taxon>
        <taxon>Euteleostomi</taxon>
        <taxon>Actinopterygii</taxon>
        <taxon>Neopterygii</taxon>
        <taxon>Teleostei</taxon>
        <taxon>Ostariophysi</taxon>
        <taxon>Cypriniformes</taxon>
        <taxon>Cyprinidae</taxon>
        <taxon>Cyprininae</taxon>
        <taxon>Sinocyclocheilus</taxon>
    </lineage>
</organism>
<evidence type="ECO:0000259" key="1">
    <source>
        <dbReference type="PROSITE" id="PS50041"/>
    </source>
</evidence>
<proteinExistence type="predicted"/>
<protein>
    <recommendedName>
        <fullName evidence="1">C-type lectin domain-containing protein</fullName>
    </recommendedName>
</protein>
<dbReference type="Pfam" id="PF00059">
    <property type="entry name" value="Lectin_C"/>
    <property type="match status" value="1"/>
</dbReference>
<dbReference type="SUPFAM" id="SSF56436">
    <property type="entry name" value="C-type lectin-like"/>
    <property type="match status" value="1"/>
</dbReference>
<sequence>LSSMFSLAAQNNRVCVFSSSALIALASSQTHVFYFVPVEMSWLDAQAHCRQHYTDLATIDDQKDYEELLKTVNADFKGEWIWTGLYRTSATAPWTWSDQSQSTFRSWADGQPNNHGGTQLCAGTSLTGAFNDADCYMQYAAVCYNSEY</sequence>
<dbReference type="PANTHER" id="PTHR45784:SF5">
    <property type="entry name" value="C-TYPE LECTIN DOMAIN FAMILY 20 MEMBER A-RELATED"/>
    <property type="match status" value="1"/>
</dbReference>
<dbReference type="Proteomes" id="UP000472262">
    <property type="component" value="Unassembled WGS sequence"/>
</dbReference>
<keyword evidence="3" id="KW-1185">Reference proteome</keyword>
<evidence type="ECO:0000313" key="2">
    <source>
        <dbReference type="Ensembl" id="ENSSGRP00000021087.1"/>
    </source>
</evidence>
<evidence type="ECO:0000313" key="3">
    <source>
        <dbReference type="Proteomes" id="UP000472262"/>
    </source>
</evidence>
<dbReference type="AlphaFoldDB" id="A0A672LEL8"/>
<dbReference type="SMART" id="SM00034">
    <property type="entry name" value="CLECT"/>
    <property type="match status" value="1"/>
</dbReference>
<dbReference type="Ensembl" id="ENSSGRT00000022762.1">
    <property type="protein sequence ID" value="ENSSGRP00000021087.1"/>
    <property type="gene ID" value="ENSSGRG00000012644.1"/>
</dbReference>